<dbReference type="InterPro" id="IPR014717">
    <property type="entry name" value="Transl_elong_EF1B/ribsomal_bS6"/>
</dbReference>
<dbReference type="GO" id="GO:0003746">
    <property type="term" value="F:translation elongation factor activity"/>
    <property type="evidence" value="ECO:0007669"/>
    <property type="project" value="UniProtKB-KW"/>
</dbReference>
<name>A0A6N2MQB0_SALVM</name>
<dbReference type="CDD" id="cd00292">
    <property type="entry name" value="EF1B"/>
    <property type="match status" value="1"/>
</dbReference>
<dbReference type="AlphaFoldDB" id="A0A6N2MQB0"/>
<evidence type="ECO:0000313" key="9">
    <source>
        <dbReference type="EMBL" id="VFU54636.1"/>
    </source>
</evidence>
<comment type="subunit">
    <text evidence="3">EF-1 is composed of 4 subunits: alpha, beta (1B-alpha=beta'), delta (1B-beta), and gamma (1B-gamma).</text>
</comment>
<dbReference type="Pfam" id="PF00736">
    <property type="entry name" value="EF1_GNE"/>
    <property type="match status" value="1"/>
</dbReference>
<dbReference type="InterPro" id="IPR001326">
    <property type="entry name" value="Transl_elong_EF1B_B/D_CS"/>
</dbReference>
<dbReference type="EMBL" id="CAADRP010001852">
    <property type="protein sequence ID" value="VFU54636.1"/>
    <property type="molecule type" value="Genomic_DNA"/>
</dbReference>
<dbReference type="InterPro" id="IPR014038">
    <property type="entry name" value="EF1B_bsu/dsu_GNE"/>
</dbReference>
<proteinExistence type="inferred from homology"/>
<feature type="region of interest" description="Disordered" evidence="7">
    <location>
        <begin position="176"/>
        <end position="195"/>
    </location>
</feature>
<keyword evidence="4 6" id="KW-0251">Elongation factor</keyword>
<gene>
    <name evidence="9" type="ORF">SVIM_LOCUS383177</name>
</gene>
<dbReference type="InterPro" id="IPR049720">
    <property type="entry name" value="EF1B_bsu/dsu"/>
</dbReference>
<dbReference type="InterPro" id="IPR036219">
    <property type="entry name" value="eEF-1beta-like_sf"/>
</dbReference>
<reference evidence="9" key="1">
    <citation type="submission" date="2019-03" db="EMBL/GenBank/DDBJ databases">
        <authorList>
            <person name="Mank J."/>
            <person name="Almeida P."/>
        </authorList>
    </citation>
    <scope>NUCLEOTIDE SEQUENCE</scope>
    <source>
        <strain evidence="9">78183</strain>
    </source>
</reference>
<dbReference type="PROSITE" id="PS00824">
    <property type="entry name" value="EF1BD_1"/>
    <property type="match status" value="1"/>
</dbReference>
<dbReference type="PANTHER" id="PTHR11595">
    <property type="entry name" value="EF-HAND AND COILED-COIL DOMAIN-CONTAINING FAMILY MEMBER"/>
    <property type="match status" value="1"/>
</dbReference>
<dbReference type="GO" id="GO:0005085">
    <property type="term" value="F:guanyl-nucleotide exchange factor activity"/>
    <property type="evidence" value="ECO:0007669"/>
    <property type="project" value="TreeGrafter"/>
</dbReference>
<keyword evidence="5 6" id="KW-0648">Protein biosynthesis</keyword>
<dbReference type="SUPFAM" id="SSF47616">
    <property type="entry name" value="GST C-terminal domain-like"/>
    <property type="match status" value="1"/>
</dbReference>
<dbReference type="GO" id="GO:0005853">
    <property type="term" value="C:eukaryotic translation elongation factor 1 complex"/>
    <property type="evidence" value="ECO:0007669"/>
    <property type="project" value="InterPro"/>
</dbReference>
<sequence length="289" mass="30998">MTVTFSDLHTESGLKSLNEYLSGKSYISGDQISKDDIKVYGAVLVNPGGAFPNAGKWYDSVSSQLASSFPGKACGVRVGAAAAAPVAKEIGQLLPANLFWQIEDFCPGTSESIAAPTIGFCAVLLHVGDDYSVVSVIGASHMAKILGMLLDFLALNLEAAGDDDDDDLDLFGDETEEDKKAAEEREKAKKQSAKKKESGKSSVLLDVKPWDDETDMAAMEKAVRSIEMPGLLWGASKLAPVGYGIKKLQIMLTIVDDLVSVDSLIEEYLTVEPCNEYIQSCDIVAFNKI</sequence>
<evidence type="ECO:0000256" key="2">
    <source>
        <dbReference type="ARBA" id="ARBA00007411"/>
    </source>
</evidence>
<evidence type="ECO:0000256" key="7">
    <source>
        <dbReference type="SAM" id="MobiDB-lite"/>
    </source>
</evidence>
<evidence type="ECO:0000256" key="6">
    <source>
        <dbReference type="RuleBase" id="RU003791"/>
    </source>
</evidence>
<dbReference type="SMART" id="SM00888">
    <property type="entry name" value="EF1_GNE"/>
    <property type="match status" value="1"/>
</dbReference>
<dbReference type="PANTHER" id="PTHR11595:SF84">
    <property type="entry name" value="ELONGATION FACTOR 1-BETA 1"/>
    <property type="match status" value="1"/>
</dbReference>
<comment type="similarity">
    <text evidence="2 6">Belongs to the EF-1-beta/EF-1-delta family.</text>
</comment>
<dbReference type="InterPro" id="IPR036282">
    <property type="entry name" value="Glutathione-S-Trfase_C_sf"/>
</dbReference>
<accession>A0A6N2MQB0</accession>
<evidence type="ECO:0000256" key="1">
    <source>
        <dbReference type="ARBA" id="ARBA00002937"/>
    </source>
</evidence>
<feature type="compositionally biased region" description="Basic and acidic residues" evidence="7">
    <location>
        <begin position="177"/>
        <end position="195"/>
    </location>
</feature>
<dbReference type="PROSITE" id="PS00825">
    <property type="entry name" value="EF1BD_2"/>
    <property type="match status" value="1"/>
</dbReference>
<evidence type="ECO:0000256" key="4">
    <source>
        <dbReference type="ARBA" id="ARBA00022768"/>
    </source>
</evidence>
<organism evidence="9">
    <name type="scientific">Salix viminalis</name>
    <name type="common">Common osier</name>
    <name type="synonym">Basket willow</name>
    <dbReference type="NCBI Taxonomy" id="40686"/>
    <lineage>
        <taxon>Eukaryota</taxon>
        <taxon>Viridiplantae</taxon>
        <taxon>Streptophyta</taxon>
        <taxon>Embryophyta</taxon>
        <taxon>Tracheophyta</taxon>
        <taxon>Spermatophyta</taxon>
        <taxon>Magnoliopsida</taxon>
        <taxon>eudicotyledons</taxon>
        <taxon>Gunneridae</taxon>
        <taxon>Pentapetalae</taxon>
        <taxon>rosids</taxon>
        <taxon>fabids</taxon>
        <taxon>Malpighiales</taxon>
        <taxon>Salicaceae</taxon>
        <taxon>Saliceae</taxon>
        <taxon>Salix</taxon>
    </lineage>
</organism>
<evidence type="ECO:0000256" key="5">
    <source>
        <dbReference type="ARBA" id="ARBA00022917"/>
    </source>
</evidence>
<evidence type="ECO:0000259" key="8">
    <source>
        <dbReference type="SMART" id="SM00888"/>
    </source>
</evidence>
<protein>
    <recommendedName>
        <fullName evidence="8">Translation elongation factor EF1B beta/delta subunit guanine nucleotide exchange domain-containing protein</fullName>
    </recommendedName>
</protein>
<dbReference type="Gene3D" id="3.30.70.60">
    <property type="match status" value="1"/>
</dbReference>
<evidence type="ECO:0000256" key="3">
    <source>
        <dbReference type="ARBA" id="ARBA00011606"/>
    </source>
</evidence>
<comment type="function">
    <text evidence="1">EF-1-beta and EF-1-delta stimulate the exchange of GDP bound to EF-1-alpha to GTP.</text>
</comment>
<dbReference type="GO" id="GO:0005829">
    <property type="term" value="C:cytosol"/>
    <property type="evidence" value="ECO:0007669"/>
    <property type="project" value="TreeGrafter"/>
</dbReference>
<dbReference type="SUPFAM" id="SSF54984">
    <property type="entry name" value="eEF-1beta-like"/>
    <property type="match status" value="1"/>
</dbReference>
<feature type="domain" description="Translation elongation factor EF1B beta/delta subunit guanine nucleotide exchange" evidence="8">
    <location>
        <begin position="200"/>
        <end position="289"/>
    </location>
</feature>
<dbReference type="FunFam" id="3.30.70.60:FF:000001">
    <property type="entry name" value="Elongation factor 1-beta 1 like"/>
    <property type="match status" value="1"/>
</dbReference>